<dbReference type="EMBL" id="JBEPNW010000007">
    <property type="protein sequence ID" value="MET3869866.1"/>
    <property type="molecule type" value="Genomic_DNA"/>
</dbReference>
<dbReference type="PANTHER" id="PTHR36109">
    <property type="entry name" value="MEMBRANE PROTEIN-RELATED"/>
    <property type="match status" value="1"/>
</dbReference>
<evidence type="ECO:0008006" key="4">
    <source>
        <dbReference type="Google" id="ProtNLM"/>
    </source>
</evidence>
<evidence type="ECO:0000313" key="2">
    <source>
        <dbReference type="EMBL" id="MET3869866.1"/>
    </source>
</evidence>
<accession>A0ABV2NU70</accession>
<sequence>MQTLSAMYDRYDDAATAVTKLEALGIPHADISLIGNQAEPSAAGVSARADDTAGHAATGAGTGATLGTILGGGAGLLAGLGLMAIPGVGPVVAAGWLVATLTGAGIGAAAGGLAGSLTGAGVSETDAHAYEEGVRRGGTLLTVRTDEAHAPAVADILEEHGAVDLDERVQDWESEGWAKVGEAPRDRSTLIGSDAAAGSPVRANDADDPSRAGIDARVSGARRVRVYDHPL</sequence>
<evidence type="ECO:0000313" key="3">
    <source>
        <dbReference type="Proteomes" id="UP001549119"/>
    </source>
</evidence>
<protein>
    <recommendedName>
        <fullName evidence="4">General stress protein 17M-like domain-containing protein</fullName>
    </recommendedName>
</protein>
<feature type="region of interest" description="Disordered" evidence="1">
    <location>
        <begin position="181"/>
        <end position="215"/>
    </location>
</feature>
<dbReference type="RefSeq" id="WP_245365127.1">
    <property type="nucleotide sequence ID" value="NZ_JBEPNW010000007.1"/>
</dbReference>
<evidence type="ECO:0000256" key="1">
    <source>
        <dbReference type="SAM" id="MobiDB-lite"/>
    </source>
</evidence>
<dbReference type="PANTHER" id="PTHR36109:SF2">
    <property type="entry name" value="MEMBRANE PROTEIN"/>
    <property type="match status" value="1"/>
</dbReference>
<organism evidence="2 3">
    <name type="scientific">Methylobacterium radiotolerans</name>
    <dbReference type="NCBI Taxonomy" id="31998"/>
    <lineage>
        <taxon>Bacteria</taxon>
        <taxon>Pseudomonadati</taxon>
        <taxon>Pseudomonadota</taxon>
        <taxon>Alphaproteobacteria</taxon>
        <taxon>Hyphomicrobiales</taxon>
        <taxon>Methylobacteriaceae</taxon>
        <taxon>Methylobacterium</taxon>
    </lineage>
</organism>
<name>A0ABV2NU70_9HYPH</name>
<dbReference type="Proteomes" id="UP001549119">
    <property type="component" value="Unassembled WGS sequence"/>
</dbReference>
<reference evidence="2 3" key="1">
    <citation type="submission" date="2024-06" db="EMBL/GenBank/DDBJ databases">
        <title>Genomics of switchgrass bacterial isolates.</title>
        <authorList>
            <person name="Shade A."/>
        </authorList>
    </citation>
    <scope>NUCLEOTIDE SEQUENCE [LARGE SCALE GENOMIC DNA]</scope>
    <source>
        <strain evidence="2 3">PvP084</strain>
    </source>
</reference>
<gene>
    <name evidence="2" type="ORF">ABIC20_007251</name>
</gene>
<proteinExistence type="predicted"/>
<dbReference type="InterPro" id="IPR052948">
    <property type="entry name" value="Low_temp-induced_all0457"/>
</dbReference>
<keyword evidence="3" id="KW-1185">Reference proteome</keyword>
<comment type="caution">
    <text evidence="2">The sequence shown here is derived from an EMBL/GenBank/DDBJ whole genome shotgun (WGS) entry which is preliminary data.</text>
</comment>